<dbReference type="PANTHER" id="PTHR22792:SF61">
    <property type="entry name" value="LA RIBONUCLEOPROTEIN DOMAIN FAMILY MEMBER 6"/>
    <property type="match status" value="1"/>
</dbReference>
<evidence type="ECO:0000256" key="2">
    <source>
        <dbReference type="ARBA" id="ARBA00022884"/>
    </source>
</evidence>
<dbReference type="Pfam" id="PF05383">
    <property type="entry name" value="La"/>
    <property type="match status" value="1"/>
</dbReference>
<dbReference type="GeneID" id="106547624"/>
<dbReference type="InterPro" id="IPR036388">
    <property type="entry name" value="WH-like_DNA-bd_sf"/>
</dbReference>
<dbReference type="SUPFAM" id="SSF54928">
    <property type="entry name" value="RNA-binding domain, RBD"/>
    <property type="match status" value="1"/>
</dbReference>
<comment type="subcellular location">
    <subcellularLocation>
        <location evidence="1">Nucleus</location>
    </subcellularLocation>
</comment>
<feature type="compositionally biased region" description="Polar residues" evidence="5">
    <location>
        <begin position="285"/>
        <end position="304"/>
    </location>
</feature>
<dbReference type="InterPro" id="IPR012677">
    <property type="entry name" value="Nucleotide-bd_a/b_plait_sf"/>
</dbReference>
<keyword evidence="2 4" id="KW-0694">RNA-binding</keyword>
<proteinExistence type="predicted"/>
<dbReference type="AlphaFoldDB" id="A0A6I9Y627"/>
<dbReference type="GO" id="GO:0006396">
    <property type="term" value="P:RNA processing"/>
    <property type="evidence" value="ECO:0007669"/>
    <property type="project" value="InterPro"/>
</dbReference>
<evidence type="ECO:0000259" key="6">
    <source>
        <dbReference type="PROSITE" id="PS50961"/>
    </source>
</evidence>
<evidence type="ECO:0000256" key="5">
    <source>
        <dbReference type="SAM" id="MobiDB-lite"/>
    </source>
</evidence>
<dbReference type="GO" id="GO:0003729">
    <property type="term" value="F:mRNA binding"/>
    <property type="evidence" value="ECO:0007669"/>
    <property type="project" value="TreeGrafter"/>
</dbReference>
<dbReference type="SMART" id="SM00715">
    <property type="entry name" value="LA"/>
    <property type="match status" value="1"/>
</dbReference>
<evidence type="ECO:0000313" key="8">
    <source>
        <dbReference type="RefSeq" id="XP_013920323.1"/>
    </source>
</evidence>
<dbReference type="OrthoDB" id="435402at2759"/>
<dbReference type="GO" id="GO:0005634">
    <property type="term" value="C:nucleus"/>
    <property type="evidence" value="ECO:0007669"/>
    <property type="project" value="UniProtKB-SubCell"/>
</dbReference>
<dbReference type="KEGG" id="tsr:106547624"/>
<dbReference type="InterPro" id="IPR006630">
    <property type="entry name" value="La_HTH"/>
</dbReference>
<dbReference type="InterPro" id="IPR036390">
    <property type="entry name" value="WH_DNA-bd_sf"/>
</dbReference>
<evidence type="ECO:0000256" key="1">
    <source>
        <dbReference type="ARBA" id="ARBA00004123"/>
    </source>
</evidence>
<dbReference type="GO" id="GO:1990904">
    <property type="term" value="C:ribonucleoprotein complex"/>
    <property type="evidence" value="ECO:0007669"/>
    <property type="project" value="InterPro"/>
</dbReference>
<dbReference type="PROSITE" id="PS50961">
    <property type="entry name" value="HTH_LA"/>
    <property type="match status" value="1"/>
</dbReference>
<reference evidence="8" key="1">
    <citation type="submission" date="2025-08" db="UniProtKB">
        <authorList>
            <consortium name="RefSeq"/>
        </authorList>
    </citation>
    <scope>IDENTIFICATION</scope>
    <source>
        <tissue evidence="8">Skeletal muscle</tissue>
    </source>
</reference>
<dbReference type="PRINTS" id="PR00302">
    <property type="entry name" value="LUPUSLA"/>
</dbReference>
<dbReference type="PANTHER" id="PTHR22792">
    <property type="entry name" value="LUPUS LA PROTEIN-RELATED"/>
    <property type="match status" value="1"/>
</dbReference>
<dbReference type="CDD" id="cd08033">
    <property type="entry name" value="LARP_6"/>
    <property type="match status" value="1"/>
</dbReference>
<dbReference type="InterPro" id="IPR035979">
    <property type="entry name" value="RBD_domain_sf"/>
</dbReference>
<feature type="region of interest" description="Disordered" evidence="5">
    <location>
        <begin position="256"/>
        <end position="304"/>
    </location>
</feature>
<keyword evidence="7" id="KW-1185">Reference proteome</keyword>
<dbReference type="Proteomes" id="UP000504617">
    <property type="component" value="Unplaced"/>
</dbReference>
<protein>
    <submittedName>
        <fullName evidence="8">La-related protein 6-like</fullName>
    </submittedName>
</protein>
<evidence type="ECO:0000313" key="7">
    <source>
        <dbReference type="Proteomes" id="UP000504617"/>
    </source>
</evidence>
<evidence type="ECO:0000256" key="4">
    <source>
        <dbReference type="PROSITE-ProRule" id="PRU00332"/>
    </source>
</evidence>
<gene>
    <name evidence="8" type="primary">LOC106547624</name>
</gene>
<keyword evidence="3" id="KW-0539">Nucleus</keyword>
<dbReference type="Gene3D" id="1.10.10.10">
    <property type="entry name" value="Winged helix-like DNA-binding domain superfamily/Winged helix DNA-binding domain"/>
    <property type="match status" value="1"/>
</dbReference>
<name>A0A6I9Y627_9SAUR</name>
<dbReference type="InterPro" id="IPR045180">
    <property type="entry name" value="La_dom_prot"/>
</dbReference>
<feature type="domain" description="HTH La-type RNA-binding" evidence="6">
    <location>
        <begin position="23"/>
        <end position="114"/>
    </location>
</feature>
<dbReference type="SUPFAM" id="SSF46785">
    <property type="entry name" value="Winged helix' DNA-binding domain"/>
    <property type="match status" value="1"/>
</dbReference>
<evidence type="ECO:0000256" key="3">
    <source>
        <dbReference type="ARBA" id="ARBA00023242"/>
    </source>
</evidence>
<organism evidence="7 8">
    <name type="scientific">Thamnophis sirtalis</name>
    <dbReference type="NCBI Taxonomy" id="35019"/>
    <lineage>
        <taxon>Eukaryota</taxon>
        <taxon>Metazoa</taxon>
        <taxon>Chordata</taxon>
        <taxon>Craniata</taxon>
        <taxon>Vertebrata</taxon>
        <taxon>Euteleostomi</taxon>
        <taxon>Lepidosauria</taxon>
        <taxon>Squamata</taxon>
        <taxon>Bifurcata</taxon>
        <taxon>Unidentata</taxon>
        <taxon>Episquamata</taxon>
        <taxon>Toxicofera</taxon>
        <taxon>Serpentes</taxon>
        <taxon>Colubroidea</taxon>
        <taxon>Colubridae</taxon>
        <taxon>Natricinae</taxon>
        <taxon>Thamnophis</taxon>
    </lineage>
</organism>
<dbReference type="Gene3D" id="3.30.70.330">
    <property type="match status" value="1"/>
</dbReference>
<dbReference type="InterPro" id="IPR002344">
    <property type="entry name" value="Lupus_La"/>
</dbReference>
<dbReference type="RefSeq" id="XP_013920323.1">
    <property type="nucleotide sequence ID" value="XM_014064848.1"/>
</dbReference>
<dbReference type="FunFam" id="1.10.10.10:FF:000158">
    <property type="entry name" value="La ribonucleoprotein domain family member 7"/>
    <property type="match status" value="1"/>
</dbReference>
<accession>A0A6I9Y627</accession>
<sequence length="348" mass="39712">MAFRTQQNFNDLSSSASESSYFIIPDQLLIKKIVSQIEFYFSDDNLFKDLFLLRHIQRNKMGFVSIKLLTSLKKMRCLTCNWRVTLYALQFSKLLELNEDGTKVRRKKPIPETFVNVPLNKTLLAWNVISCEESASSSILLQENFLDTLTKLFGPFGDIACIRIFRPGKKLPSAVKKSTTSYPELLSRWCALVEYERLKSAQKAFEGLRHKQFCSPGQSIKVINLSTLKRINVVIQEDSEKIEEILKPFTKWSNNLPEGPEDFSPRSSSTEPDSIRVSTPIVPRNFSSPPVMSTTKPYNSSDQYPTNQELISEIADGMNEGEVEDWIAELHDEVAPEPDDVDEIVQLL</sequence>